<accession>A0A915KEH4</accession>
<feature type="region of interest" description="Disordered" evidence="1">
    <location>
        <begin position="144"/>
        <end position="170"/>
    </location>
</feature>
<reference evidence="3" key="1">
    <citation type="submission" date="2022-11" db="UniProtKB">
        <authorList>
            <consortium name="WormBaseParasite"/>
        </authorList>
    </citation>
    <scope>IDENTIFICATION</scope>
</reference>
<protein>
    <submittedName>
        <fullName evidence="3">Uncharacterized protein</fullName>
    </submittedName>
</protein>
<sequence length="170" mass="17835">MLEDLSQSDTCPENYLFQGNFFPSSMTAKQAKATAGTDGTHYLEFGQGKTTTNAAFKKVGGVSVAGGGDNLVTAAPSPVESAVVVQSTAKKFGLGQSVAPANKKTLVPPPVPPPKVAQTAAAGGFNKKKIGAALDNYMPLEQKPAEKLEPLNRFKVTRAQPTKRPKSECK</sequence>
<keyword evidence="2" id="KW-1185">Reference proteome</keyword>
<name>A0A915KEH4_ROMCU</name>
<dbReference type="Proteomes" id="UP000887565">
    <property type="component" value="Unplaced"/>
</dbReference>
<proteinExistence type="predicted"/>
<evidence type="ECO:0000256" key="1">
    <source>
        <dbReference type="SAM" id="MobiDB-lite"/>
    </source>
</evidence>
<organism evidence="2 3">
    <name type="scientific">Romanomermis culicivorax</name>
    <name type="common">Nematode worm</name>
    <dbReference type="NCBI Taxonomy" id="13658"/>
    <lineage>
        <taxon>Eukaryota</taxon>
        <taxon>Metazoa</taxon>
        <taxon>Ecdysozoa</taxon>
        <taxon>Nematoda</taxon>
        <taxon>Enoplea</taxon>
        <taxon>Dorylaimia</taxon>
        <taxon>Mermithida</taxon>
        <taxon>Mermithoidea</taxon>
        <taxon>Mermithidae</taxon>
        <taxon>Romanomermis</taxon>
    </lineage>
</organism>
<dbReference type="AlphaFoldDB" id="A0A915KEH4"/>
<evidence type="ECO:0000313" key="2">
    <source>
        <dbReference type="Proteomes" id="UP000887565"/>
    </source>
</evidence>
<evidence type="ECO:0000313" key="3">
    <source>
        <dbReference type="WBParaSite" id="nRc.2.0.1.t36339-RA"/>
    </source>
</evidence>
<dbReference type="WBParaSite" id="nRc.2.0.1.t36339-RA">
    <property type="protein sequence ID" value="nRc.2.0.1.t36339-RA"/>
    <property type="gene ID" value="nRc.2.0.1.g36339"/>
</dbReference>